<dbReference type="Proteomes" id="UP000054870">
    <property type="component" value="Unassembled WGS sequence"/>
</dbReference>
<dbReference type="AlphaFoldDB" id="A0A158C773"/>
<evidence type="ECO:0000313" key="1">
    <source>
        <dbReference type="EMBL" id="SAK78195.1"/>
    </source>
</evidence>
<reference evidence="1" key="1">
    <citation type="submission" date="2016-01" db="EMBL/GenBank/DDBJ databases">
        <authorList>
            <person name="Peeters C."/>
        </authorList>
    </citation>
    <scope>NUCLEOTIDE SEQUENCE [LARGE SCALE GENOMIC DNA]</scope>
    <source>
        <strain evidence="1">LMG 29318</strain>
    </source>
</reference>
<evidence type="ECO:0000313" key="2">
    <source>
        <dbReference type="Proteomes" id="UP000054870"/>
    </source>
</evidence>
<organism evidence="1 2">
    <name type="scientific">Caballeronia catudaia</name>
    <dbReference type="NCBI Taxonomy" id="1777136"/>
    <lineage>
        <taxon>Bacteria</taxon>
        <taxon>Pseudomonadati</taxon>
        <taxon>Pseudomonadota</taxon>
        <taxon>Betaproteobacteria</taxon>
        <taxon>Burkholderiales</taxon>
        <taxon>Burkholderiaceae</taxon>
        <taxon>Caballeronia</taxon>
    </lineage>
</organism>
<proteinExistence type="predicted"/>
<accession>A0A158C773</accession>
<comment type="caution">
    <text evidence="1">The sequence shown here is derived from an EMBL/GenBank/DDBJ whole genome shotgun (WGS) entry which is preliminary data.</text>
</comment>
<protein>
    <submittedName>
        <fullName evidence="1">Uncharacterized protein</fullName>
    </submittedName>
</protein>
<sequence>MVRGPCVQIGSLKVVHDAWRAALVGLSGCVCLQVAYARTHEATNTFFRSIETKNLATIEGLSPRFTTH</sequence>
<name>A0A158C773_9BURK</name>
<gene>
    <name evidence="1" type="ORF">AWB75_04635</name>
</gene>
<dbReference type="EMBL" id="FCOF02000024">
    <property type="protein sequence ID" value="SAK78195.1"/>
    <property type="molecule type" value="Genomic_DNA"/>
</dbReference>
<keyword evidence="2" id="KW-1185">Reference proteome</keyword>